<comment type="caution">
    <text evidence="13">The sequence shown here is derived from an EMBL/GenBank/DDBJ whole genome shotgun (WGS) entry which is preliminary data.</text>
</comment>
<dbReference type="PANTHER" id="PTHR43738">
    <property type="entry name" value="ABC TRANSPORTER, MEMBRANE PROTEIN"/>
    <property type="match status" value="1"/>
</dbReference>
<name>A0ABS3LD90_9ENTE</name>
<evidence type="ECO:0000256" key="7">
    <source>
        <dbReference type="ARBA" id="ARBA00022692"/>
    </source>
</evidence>
<dbReference type="InterPro" id="IPR051125">
    <property type="entry name" value="ABC-4/HrtB_transporter"/>
</dbReference>
<evidence type="ECO:0000256" key="3">
    <source>
        <dbReference type="ARBA" id="ARBA00011131"/>
    </source>
</evidence>
<dbReference type="Pfam" id="PF02687">
    <property type="entry name" value="FtsX"/>
    <property type="match status" value="1"/>
</dbReference>
<dbReference type="PANTHER" id="PTHR43738:SF1">
    <property type="entry name" value="HEMIN TRANSPORT SYSTEM PERMEASE PROTEIN HRTB-RELATED"/>
    <property type="match status" value="1"/>
</dbReference>
<evidence type="ECO:0000256" key="4">
    <source>
        <dbReference type="ARBA" id="ARBA00016962"/>
    </source>
</evidence>
<evidence type="ECO:0000256" key="1">
    <source>
        <dbReference type="ARBA" id="ARBA00004651"/>
    </source>
</evidence>
<comment type="function">
    <text evidence="10">Part of the ABC transporter complex hrt involved in hemin import. Responsible for the translocation of the substrate across the membrane.</text>
</comment>
<dbReference type="Proteomes" id="UP000664601">
    <property type="component" value="Unassembled WGS sequence"/>
</dbReference>
<dbReference type="InterPro" id="IPR003838">
    <property type="entry name" value="ABC3_permease_C"/>
</dbReference>
<keyword evidence="8 11" id="KW-1133">Transmembrane helix</keyword>
<proteinExistence type="inferred from homology"/>
<keyword evidence="14" id="KW-1185">Reference proteome</keyword>
<feature type="transmembrane region" description="Helical" evidence="11">
    <location>
        <begin position="15"/>
        <end position="36"/>
    </location>
</feature>
<feature type="transmembrane region" description="Helical" evidence="11">
    <location>
        <begin position="246"/>
        <end position="265"/>
    </location>
</feature>
<protein>
    <recommendedName>
        <fullName evidence="4">Putative hemin transport system permease protein HrtB</fullName>
    </recommendedName>
</protein>
<evidence type="ECO:0000313" key="13">
    <source>
        <dbReference type="EMBL" id="MBO1307604.1"/>
    </source>
</evidence>
<sequence>MYLAWKEIRYSKLRYGLIIGIMFLVAYVVFILSGLANGLAQGNRQAVDDWQAKTVILSEDSNKIASASQLTRSDVDRVEATDKTAVGIFSSAMEKSGSDDKTNVSIFGADSDSFIVPKIKEGRSVEADNEIVIGENLESGGFKLNQTVKLGSGKEFKVVGIVPASTYMIAPVVYMNLDGYTELKYGAQPFDSDAKKPISAVVVKDQTPSQVSITNEDGQKEMQRLTSDDFVESLPGYKPEKLTLDAMIYFLFVVVAAIIGIFMYVMTLQKTAIFGVMKAQGVSTGYLVRSILAQALIVGIVGVALAVLFSELTSLVLPDAMPFSVDWLEWGIYSVILVLVAMIGGLFSIRTVTKVDPVTAIGGE</sequence>
<evidence type="ECO:0000256" key="8">
    <source>
        <dbReference type="ARBA" id="ARBA00022989"/>
    </source>
</evidence>
<evidence type="ECO:0000313" key="14">
    <source>
        <dbReference type="Proteomes" id="UP000664601"/>
    </source>
</evidence>
<keyword evidence="9 11" id="KW-0472">Membrane</keyword>
<reference evidence="13 14" key="1">
    <citation type="submission" date="2021-03" db="EMBL/GenBank/DDBJ databases">
        <title>Enterococcal diversity collection.</title>
        <authorList>
            <person name="Gilmore M.S."/>
            <person name="Schwartzman J."/>
            <person name="Van Tyne D."/>
            <person name="Martin M."/>
            <person name="Earl A.M."/>
            <person name="Manson A.L."/>
            <person name="Straub T."/>
            <person name="Salamzade R."/>
            <person name="Saavedra J."/>
            <person name="Lebreton F."/>
            <person name="Prichula J."/>
            <person name="Schaufler K."/>
            <person name="Gaca A."/>
            <person name="Sgardioli B."/>
            <person name="Wagenaar J."/>
            <person name="Strong T."/>
        </authorList>
    </citation>
    <scope>NUCLEOTIDE SEQUENCE [LARGE SCALE GENOMIC DNA]</scope>
    <source>
        <strain evidence="13 14">669A</strain>
    </source>
</reference>
<evidence type="ECO:0000256" key="9">
    <source>
        <dbReference type="ARBA" id="ARBA00023136"/>
    </source>
</evidence>
<keyword evidence="7 11" id="KW-0812">Transmembrane</keyword>
<gene>
    <name evidence="13" type="ORF">JZO70_15620</name>
</gene>
<comment type="subcellular location">
    <subcellularLocation>
        <location evidence="1">Cell membrane</location>
        <topology evidence="1">Multi-pass membrane protein</topology>
    </subcellularLocation>
</comment>
<feature type="transmembrane region" description="Helical" evidence="11">
    <location>
        <begin position="330"/>
        <end position="349"/>
    </location>
</feature>
<evidence type="ECO:0000256" key="10">
    <source>
        <dbReference type="ARBA" id="ARBA00024973"/>
    </source>
</evidence>
<organism evidence="13 14">
    <name type="scientific">Candidatus Enterococcus moelleringii</name>
    <dbReference type="NCBI Taxonomy" id="2815325"/>
    <lineage>
        <taxon>Bacteria</taxon>
        <taxon>Bacillati</taxon>
        <taxon>Bacillota</taxon>
        <taxon>Bacilli</taxon>
        <taxon>Lactobacillales</taxon>
        <taxon>Enterococcaceae</taxon>
        <taxon>Enterococcus</taxon>
    </lineage>
</organism>
<keyword evidence="5" id="KW-0813">Transport</keyword>
<dbReference type="RefSeq" id="WP_207674597.1">
    <property type="nucleotide sequence ID" value="NZ_JAFREM010000025.1"/>
</dbReference>
<feature type="domain" description="ABC3 transporter permease C-terminal" evidence="12">
    <location>
        <begin position="247"/>
        <end position="357"/>
    </location>
</feature>
<dbReference type="EMBL" id="JAFREM010000025">
    <property type="protein sequence ID" value="MBO1307604.1"/>
    <property type="molecule type" value="Genomic_DNA"/>
</dbReference>
<comment type="similarity">
    <text evidence="2">Belongs to the ABC-4 integral membrane protein family. HrtB subfamily.</text>
</comment>
<comment type="subunit">
    <text evidence="3">The complex is composed of two ATP-binding proteins (HrtA), two transmembrane proteins (HrtB) and a solute-binding protein.</text>
</comment>
<evidence type="ECO:0000256" key="5">
    <source>
        <dbReference type="ARBA" id="ARBA00022448"/>
    </source>
</evidence>
<feature type="transmembrane region" description="Helical" evidence="11">
    <location>
        <begin position="286"/>
        <end position="310"/>
    </location>
</feature>
<evidence type="ECO:0000256" key="6">
    <source>
        <dbReference type="ARBA" id="ARBA00022475"/>
    </source>
</evidence>
<evidence type="ECO:0000256" key="11">
    <source>
        <dbReference type="SAM" id="Phobius"/>
    </source>
</evidence>
<evidence type="ECO:0000259" key="12">
    <source>
        <dbReference type="Pfam" id="PF02687"/>
    </source>
</evidence>
<accession>A0ABS3LD90</accession>
<keyword evidence="6" id="KW-1003">Cell membrane</keyword>
<evidence type="ECO:0000256" key="2">
    <source>
        <dbReference type="ARBA" id="ARBA00008697"/>
    </source>
</evidence>